<gene>
    <name evidence="3" type="ORF">DP923_02920</name>
</gene>
<comment type="caution">
    <text evidence="3">The sequence shown here is derived from an EMBL/GenBank/DDBJ whole genome shotgun (WGS) entry which is preliminary data.</text>
</comment>
<evidence type="ECO:0000256" key="1">
    <source>
        <dbReference type="SAM" id="SignalP"/>
    </source>
</evidence>
<keyword evidence="1" id="KW-0732">Signal</keyword>
<sequence length="351" mass="40179">MNLKIYLLGAFCLLAPYVASAQQTETEATETVIDEGEIEYASPSVLGTGRGKGLVIGYERLPQFDIDSESDNPAVGNGNSRVRRFNQFFLKVNAPVVNKPRTKVVVGFDYEFEEYNFENVNSGSYSLYENLEDKNLKSIGAQVVFLRSLNEKNFYLVRLKGELNGDYTRDNINTTDYLRTTIDVGYGWKKSPYFAWGVGFQIGYNFGRRSIYPAIIYNRTYNDKWGVEAIFPANVKVRYNVSDKTLLYAGYRLEGASYNLSVQDEPLSQFGNIELRRTDVKAQLRLEQEIYDFLWFGVEGGFRQNYRNRVFDEIGSRDELIINDIAGAGYVSVELFIVPPRAMLDKSRKRR</sequence>
<evidence type="ECO:0000259" key="2">
    <source>
        <dbReference type="Pfam" id="PF19783"/>
    </source>
</evidence>
<name>A0A364RIA6_9BACT</name>
<reference evidence="3 4" key="1">
    <citation type="submission" date="2018-06" db="EMBL/GenBank/DDBJ databases">
        <authorList>
            <person name="Liu Z.-W."/>
        </authorList>
    </citation>
    <scope>NUCLEOTIDE SEQUENCE [LARGE SCALE GENOMIC DNA]</scope>
    <source>
        <strain evidence="3 4">2b14</strain>
    </source>
</reference>
<feature type="domain" description="DUF6268" evidence="2">
    <location>
        <begin position="129"/>
        <end position="302"/>
    </location>
</feature>
<feature type="chain" id="PRO_5017049599" description="DUF6268 domain-containing protein" evidence="1">
    <location>
        <begin position="22"/>
        <end position="351"/>
    </location>
</feature>
<feature type="signal peptide" evidence="1">
    <location>
        <begin position="1"/>
        <end position="21"/>
    </location>
</feature>
<dbReference type="OrthoDB" id="1112363at2"/>
<dbReference type="AlphaFoldDB" id="A0A364RIA6"/>
<proteinExistence type="predicted"/>
<protein>
    <recommendedName>
        <fullName evidence="2">DUF6268 domain-containing protein</fullName>
    </recommendedName>
</protein>
<dbReference type="Pfam" id="PF19783">
    <property type="entry name" value="DUF6268"/>
    <property type="match status" value="1"/>
</dbReference>
<dbReference type="EMBL" id="QMDV01000001">
    <property type="protein sequence ID" value="RAU84027.1"/>
    <property type="molecule type" value="Genomic_DNA"/>
</dbReference>
<evidence type="ECO:0000313" key="3">
    <source>
        <dbReference type="EMBL" id="RAU84027.1"/>
    </source>
</evidence>
<evidence type="ECO:0000313" key="4">
    <source>
        <dbReference type="Proteomes" id="UP000251692"/>
    </source>
</evidence>
<dbReference type="Proteomes" id="UP000251692">
    <property type="component" value="Unassembled WGS sequence"/>
</dbReference>
<keyword evidence="4" id="KW-1185">Reference proteome</keyword>
<dbReference type="InterPro" id="IPR046235">
    <property type="entry name" value="DUF6268"/>
</dbReference>
<dbReference type="RefSeq" id="WP_112304181.1">
    <property type="nucleotide sequence ID" value="NZ_QMDV01000001.1"/>
</dbReference>
<accession>A0A364RIA6</accession>
<organism evidence="3 4">
    <name type="scientific">Pontibacter arcticus</name>
    <dbReference type="NCBI Taxonomy" id="2080288"/>
    <lineage>
        <taxon>Bacteria</taxon>
        <taxon>Pseudomonadati</taxon>
        <taxon>Bacteroidota</taxon>
        <taxon>Cytophagia</taxon>
        <taxon>Cytophagales</taxon>
        <taxon>Hymenobacteraceae</taxon>
        <taxon>Pontibacter</taxon>
    </lineage>
</organism>
<reference evidence="3 4" key="2">
    <citation type="submission" date="2018-07" db="EMBL/GenBank/DDBJ databases">
        <title>Pontibacter sp. 2b14 genomic sequence and assembly.</title>
        <authorList>
            <person name="Du Z.-J."/>
        </authorList>
    </citation>
    <scope>NUCLEOTIDE SEQUENCE [LARGE SCALE GENOMIC DNA]</scope>
    <source>
        <strain evidence="3 4">2b14</strain>
    </source>
</reference>